<organism evidence="1 2">
    <name type="scientific">Mycena albidolilacea</name>
    <dbReference type="NCBI Taxonomy" id="1033008"/>
    <lineage>
        <taxon>Eukaryota</taxon>
        <taxon>Fungi</taxon>
        <taxon>Dikarya</taxon>
        <taxon>Basidiomycota</taxon>
        <taxon>Agaricomycotina</taxon>
        <taxon>Agaricomycetes</taxon>
        <taxon>Agaricomycetidae</taxon>
        <taxon>Agaricales</taxon>
        <taxon>Marasmiineae</taxon>
        <taxon>Mycenaceae</taxon>
        <taxon>Mycena</taxon>
    </lineage>
</organism>
<dbReference type="Proteomes" id="UP001218218">
    <property type="component" value="Unassembled WGS sequence"/>
</dbReference>
<comment type="caution">
    <text evidence="1">The sequence shown here is derived from an EMBL/GenBank/DDBJ whole genome shotgun (WGS) entry which is preliminary data.</text>
</comment>
<reference evidence="1" key="1">
    <citation type="submission" date="2023-03" db="EMBL/GenBank/DDBJ databases">
        <title>Massive genome expansion in bonnet fungi (Mycena s.s.) driven by repeated elements and novel gene families across ecological guilds.</title>
        <authorList>
            <consortium name="Lawrence Berkeley National Laboratory"/>
            <person name="Harder C.B."/>
            <person name="Miyauchi S."/>
            <person name="Viragh M."/>
            <person name="Kuo A."/>
            <person name="Thoen E."/>
            <person name="Andreopoulos B."/>
            <person name="Lu D."/>
            <person name="Skrede I."/>
            <person name="Drula E."/>
            <person name="Henrissat B."/>
            <person name="Morin E."/>
            <person name="Kohler A."/>
            <person name="Barry K."/>
            <person name="LaButti K."/>
            <person name="Morin E."/>
            <person name="Salamov A."/>
            <person name="Lipzen A."/>
            <person name="Mereny Z."/>
            <person name="Hegedus B."/>
            <person name="Baldrian P."/>
            <person name="Stursova M."/>
            <person name="Weitz H."/>
            <person name="Taylor A."/>
            <person name="Grigoriev I.V."/>
            <person name="Nagy L.G."/>
            <person name="Martin F."/>
            <person name="Kauserud H."/>
        </authorList>
    </citation>
    <scope>NUCLEOTIDE SEQUENCE</scope>
    <source>
        <strain evidence="1">CBHHK002</strain>
    </source>
</reference>
<evidence type="ECO:0000313" key="1">
    <source>
        <dbReference type="EMBL" id="KAJ7347553.1"/>
    </source>
</evidence>
<name>A0AAD7A1C9_9AGAR</name>
<dbReference type="EMBL" id="JARIHO010000019">
    <property type="protein sequence ID" value="KAJ7347553.1"/>
    <property type="molecule type" value="Genomic_DNA"/>
</dbReference>
<gene>
    <name evidence="1" type="ORF">DFH08DRAFT_809287</name>
</gene>
<accession>A0AAD7A1C9</accession>
<keyword evidence="2" id="KW-1185">Reference proteome</keyword>
<evidence type="ECO:0000313" key="2">
    <source>
        <dbReference type="Proteomes" id="UP001218218"/>
    </source>
</evidence>
<protein>
    <submittedName>
        <fullName evidence="1">Uncharacterized protein</fullName>
    </submittedName>
</protein>
<proteinExistence type="predicted"/>
<sequence length="445" mass="50932">MLDGSSLGPKPGLKYLYIKFQGHLPVRDISTPDWDFFLHIQATSESAPQCLDRASLVIIADITQASTPRTRTRGEAEPVVRVRVYYHEYEDGGRRLFLKSGFKIVEFVGFKLVHGQGLRRVSTDKILMARPPYPYPYQYPHPTPPVPGTRHKYSQQWLSLGTLMLHRTPQALHVVNESARLHAVPVTGTAVVSTGIQRERPVTQRSVVWANKMSTCRDGRRRLPSLKEHLTIYSETIHKPDHFHWKIWGTLYSQQFFESQCKRIIHEKWSKYFGNMRDSSVSWAKIRRPSTPVDGRDFDGRRLEKPSRYRPVEKLPEPLTERVGYPSYGTRRTGATGTACSPTRAARIKQGCFNQHLVAQPRSVPTDRRHAGISSAGYSAFCLLSWDNLRWEPTITVNRSYMSCEVCKKFLVDEKFLETGSMLKFIDAVEAQARPKHTGERTPPQ</sequence>
<dbReference type="AlphaFoldDB" id="A0AAD7A1C9"/>